<dbReference type="CDD" id="cd00118">
    <property type="entry name" value="LysM"/>
    <property type="match status" value="1"/>
</dbReference>
<accession>A0A822Y3C2</accession>
<evidence type="ECO:0000313" key="3">
    <source>
        <dbReference type="Proteomes" id="UP000607653"/>
    </source>
</evidence>
<evidence type="ECO:0000313" key="2">
    <source>
        <dbReference type="EMBL" id="DAD26762.1"/>
    </source>
</evidence>
<dbReference type="Proteomes" id="UP000607653">
    <property type="component" value="Unassembled WGS sequence"/>
</dbReference>
<feature type="domain" description="LysM" evidence="1">
    <location>
        <begin position="55"/>
        <end position="92"/>
    </location>
</feature>
<dbReference type="AlphaFoldDB" id="A0A822Y3C2"/>
<proteinExistence type="predicted"/>
<sequence>MSIGYGGLASAEHIRSVNGVDGQGRLWSGQSLVILLPCTCFNNTSNGITTVYFSYLVHIGESLSRTGATYGTTVAELVAINGLTHPSFKLQIFNTPIVEFKTANEQ</sequence>
<gene>
    <name evidence="2" type="ORF">HUJ06_028230</name>
</gene>
<dbReference type="Pfam" id="PF01476">
    <property type="entry name" value="LysM"/>
    <property type="match status" value="1"/>
</dbReference>
<comment type="caution">
    <text evidence="2">The sequence shown here is derived from an EMBL/GenBank/DDBJ whole genome shotgun (WGS) entry which is preliminary data.</text>
</comment>
<keyword evidence="3" id="KW-1185">Reference proteome</keyword>
<dbReference type="EMBL" id="DUZY01000002">
    <property type="protein sequence ID" value="DAD26762.1"/>
    <property type="molecule type" value="Genomic_DNA"/>
</dbReference>
<name>A0A822Y3C2_NELNU</name>
<evidence type="ECO:0000259" key="1">
    <source>
        <dbReference type="Pfam" id="PF01476"/>
    </source>
</evidence>
<dbReference type="InterPro" id="IPR018392">
    <property type="entry name" value="LysM"/>
</dbReference>
<organism evidence="2 3">
    <name type="scientific">Nelumbo nucifera</name>
    <name type="common">Sacred lotus</name>
    <dbReference type="NCBI Taxonomy" id="4432"/>
    <lineage>
        <taxon>Eukaryota</taxon>
        <taxon>Viridiplantae</taxon>
        <taxon>Streptophyta</taxon>
        <taxon>Embryophyta</taxon>
        <taxon>Tracheophyta</taxon>
        <taxon>Spermatophyta</taxon>
        <taxon>Magnoliopsida</taxon>
        <taxon>Proteales</taxon>
        <taxon>Nelumbonaceae</taxon>
        <taxon>Nelumbo</taxon>
    </lineage>
</organism>
<reference evidence="2 3" key="1">
    <citation type="journal article" date="2020" name="Mol. Biol. Evol.">
        <title>Distinct Expression and Methylation Patterns for Genes with Different Fates following a Single Whole-Genome Duplication in Flowering Plants.</title>
        <authorList>
            <person name="Shi T."/>
            <person name="Rahmani R.S."/>
            <person name="Gugger P.F."/>
            <person name="Wang M."/>
            <person name="Li H."/>
            <person name="Zhang Y."/>
            <person name="Li Z."/>
            <person name="Wang Q."/>
            <person name="Van de Peer Y."/>
            <person name="Marchal K."/>
            <person name="Chen J."/>
        </authorList>
    </citation>
    <scope>NUCLEOTIDE SEQUENCE [LARGE SCALE GENOMIC DNA]</scope>
    <source>
        <tissue evidence="2">Leaf</tissue>
    </source>
</reference>
<protein>
    <recommendedName>
        <fullName evidence="1">LysM domain-containing protein</fullName>
    </recommendedName>
</protein>